<reference evidence="2 3" key="1">
    <citation type="submission" date="2013-02" db="EMBL/GenBank/DDBJ databases">
        <title>The Genome Sequence of Plasmodium inui San Antonio 1.</title>
        <authorList>
            <consortium name="The Broad Institute Genome Sequencing Platform"/>
            <consortium name="The Broad Institute Genome Sequencing Center for Infectious Disease"/>
            <person name="Neafsey D."/>
            <person name="Cheeseman I."/>
            <person name="Volkman S."/>
            <person name="Adams J."/>
            <person name="Walker B."/>
            <person name="Young S.K."/>
            <person name="Zeng Q."/>
            <person name="Gargeya S."/>
            <person name="Fitzgerald M."/>
            <person name="Haas B."/>
            <person name="Abouelleil A."/>
            <person name="Alvarado L."/>
            <person name="Arachchi H.M."/>
            <person name="Berlin A.M."/>
            <person name="Chapman S.B."/>
            <person name="Dewar J."/>
            <person name="Goldberg J."/>
            <person name="Griggs A."/>
            <person name="Gujja S."/>
            <person name="Hansen M."/>
            <person name="Howarth C."/>
            <person name="Imamovic A."/>
            <person name="Larimer J."/>
            <person name="McCowan C."/>
            <person name="Murphy C."/>
            <person name="Neiman D."/>
            <person name="Pearson M."/>
            <person name="Priest M."/>
            <person name="Roberts A."/>
            <person name="Saif S."/>
            <person name="Shea T."/>
            <person name="Sisk P."/>
            <person name="Sykes S."/>
            <person name="Wortman J."/>
            <person name="Nusbaum C."/>
            <person name="Birren B."/>
        </authorList>
    </citation>
    <scope>NUCLEOTIDE SEQUENCE [LARGE SCALE GENOMIC DNA]</scope>
    <source>
        <strain evidence="2 3">San Antonio 1</strain>
    </source>
</reference>
<accession>W6ZTZ2</accession>
<organism evidence="2 3">
    <name type="scientific">Plasmodium inui San Antonio 1</name>
    <dbReference type="NCBI Taxonomy" id="1237626"/>
    <lineage>
        <taxon>Eukaryota</taxon>
        <taxon>Sar</taxon>
        <taxon>Alveolata</taxon>
        <taxon>Apicomplexa</taxon>
        <taxon>Aconoidasida</taxon>
        <taxon>Haemosporida</taxon>
        <taxon>Plasmodiidae</taxon>
        <taxon>Plasmodium</taxon>
        <taxon>Plasmodium (Plasmodium)</taxon>
    </lineage>
</organism>
<protein>
    <submittedName>
        <fullName evidence="2">Uncharacterized protein</fullName>
    </submittedName>
</protein>
<keyword evidence="3" id="KW-1185">Reference proteome</keyword>
<dbReference type="VEuPathDB" id="PlasmoDB:C922_05211"/>
<sequence>MNTRGRVKITGQEMRIEGMPSGQTRSSQLKSSIRFLRGGKSQDSKGTGEKSFPGQVVIDNPPVTEDDLNYTDQYPANGKEYLKNSFLRKEPKYKTRNDARIQTA</sequence>
<feature type="region of interest" description="Disordered" evidence="1">
    <location>
        <begin position="1"/>
        <end position="104"/>
    </location>
</feature>
<feature type="compositionally biased region" description="Polar residues" evidence="1">
    <location>
        <begin position="21"/>
        <end position="31"/>
    </location>
</feature>
<name>W6ZTZ2_9APIC</name>
<dbReference type="RefSeq" id="XP_008819005.1">
    <property type="nucleotide sequence ID" value="XM_008820783.1"/>
</dbReference>
<dbReference type="AlphaFoldDB" id="W6ZTZ2"/>
<feature type="compositionally biased region" description="Basic and acidic residues" evidence="1">
    <location>
        <begin position="87"/>
        <end position="104"/>
    </location>
</feature>
<evidence type="ECO:0000313" key="3">
    <source>
        <dbReference type="Proteomes" id="UP000030640"/>
    </source>
</evidence>
<evidence type="ECO:0000256" key="1">
    <source>
        <dbReference type="SAM" id="MobiDB-lite"/>
    </source>
</evidence>
<dbReference type="Proteomes" id="UP000030640">
    <property type="component" value="Unassembled WGS sequence"/>
</dbReference>
<evidence type="ECO:0000313" key="2">
    <source>
        <dbReference type="EMBL" id="EUD64412.1"/>
    </source>
</evidence>
<gene>
    <name evidence="2" type="ORF">C922_05211</name>
</gene>
<dbReference type="EMBL" id="KI965504">
    <property type="protein sequence ID" value="EUD64412.1"/>
    <property type="molecule type" value="Genomic_DNA"/>
</dbReference>
<proteinExistence type="predicted"/>
<dbReference type="GeneID" id="20040485"/>